<gene>
    <name evidence="2" type="ORF">CAEBREN_11042</name>
</gene>
<dbReference type="OMA" id="QQVAYSI"/>
<organism evidence="3">
    <name type="scientific">Caenorhabditis brenneri</name>
    <name type="common">Nematode worm</name>
    <dbReference type="NCBI Taxonomy" id="135651"/>
    <lineage>
        <taxon>Eukaryota</taxon>
        <taxon>Metazoa</taxon>
        <taxon>Ecdysozoa</taxon>
        <taxon>Nematoda</taxon>
        <taxon>Chromadorea</taxon>
        <taxon>Rhabditida</taxon>
        <taxon>Rhabditina</taxon>
        <taxon>Rhabditomorpha</taxon>
        <taxon>Rhabditoidea</taxon>
        <taxon>Rhabditidae</taxon>
        <taxon>Peloderinae</taxon>
        <taxon>Caenorhabditis</taxon>
    </lineage>
</organism>
<feature type="compositionally biased region" description="Low complexity" evidence="1">
    <location>
        <begin position="307"/>
        <end position="324"/>
    </location>
</feature>
<evidence type="ECO:0000256" key="1">
    <source>
        <dbReference type="SAM" id="MobiDB-lite"/>
    </source>
</evidence>
<dbReference type="FunCoup" id="G0MRZ1">
    <property type="interactions" value="1440"/>
</dbReference>
<feature type="region of interest" description="Disordered" evidence="1">
    <location>
        <begin position="304"/>
        <end position="324"/>
    </location>
</feature>
<dbReference type="eggNOG" id="ENOG502TGYK">
    <property type="taxonomic scope" value="Eukaryota"/>
</dbReference>
<name>G0MRZ1_CAEBE</name>
<protein>
    <submittedName>
        <fullName evidence="2">Uncharacterized protein</fullName>
    </submittedName>
</protein>
<proteinExistence type="predicted"/>
<sequence length="360" mass="40691">MTSPEAIVAPDAIEAPEALEAPEAHEAPEVLEAPEAIGLPEANEAPEDYGEATYVIGRHRKNPVLIYTSRTDRNKVYEFMMATKYKIPGLVSWKCVSCSKVKNGYRNLGAELNRKVPLILVDKDIIKEDPEKPLNAEHFCSGKDAVNAVLDRARIEFVHRHGNKEPYSEHIHETIQEFAREAASTAPIPLNLKEKRLVQRTLYAKCLPLLHGVNKRRKLKRQRHECVMESYQQDDESIMELGGGSMNTRLQDQPSCSGMPIRTTRNEYVPEGTPRKNILRKPVKTRAAPLTSPQTVLVRPLPPYYGSRAHASGSSQAQQQQHYQHHPLNQQMEYFESTEDTNEDLLISGDQQHVAYSVEL</sequence>
<keyword evidence="3" id="KW-1185">Reference proteome</keyword>
<dbReference type="Proteomes" id="UP000008068">
    <property type="component" value="Unassembled WGS sequence"/>
</dbReference>
<dbReference type="OrthoDB" id="5811900at2759"/>
<dbReference type="EMBL" id="GL379809">
    <property type="protein sequence ID" value="EGT42491.1"/>
    <property type="molecule type" value="Genomic_DNA"/>
</dbReference>
<dbReference type="AlphaFoldDB" id="G0MRZ1"/>
<reference evidence="3" key="1">
    <citation type="submission" date="2011-07" db="EMBL/GenBank/DDBJ databases">
        <authorList>
            <consortium name="Caenorhabditis brenneri Sequencing and Analysis Consortium"/>
            <person name="Wilson R.K."/>
        </authorList>
    </citation>
    <scope>NUCLEOTIDE SEQUENCE [LARGE SCALE GENOMIC DNA]</scope>
    <source>
        <strain evidence="3">PB2801</strain>
    </source>
</reference>
<dbReference type="HOGENOM" id="CLU_858531_0_0_1"/>
<evidence type="ECO:0000313" key="3">
    <source>
        <dbReference type="Proteomes" id="UP000008068"/>
    </source>
</evidence>
<dbReference type="InParanoid" id="G0MRZ1"/>
<evidence type="ECO:0000313" key="2">
    <source>
        <dbReference type="EMBL" id="EGT42491.1"/>
    </source>
</evidence>
<accession>G0MRZ1</accession>